<protein>
    <submittedName>
        <fullName evidence="1">Uncharacterized protein</fullName>
    </submittedName>
</protein>
<gene>
    <name evidence="1" type="ORF">BU24DRAFT_173028</name>
</gene>
<sequence length="124" mass="13486">MADAIARKGHTTAPAGDETCPQAVSISTMLAMIKVCRCCKEAWNLLTPQIENTRSRSVHFHPGRPTLPSRSCKRILQVRPPPDGQTKSCTLSRRSELHGSVTTSVSIKGACGKHHRCTLSIRPA</sequence>
<dbReference type="RefSeq" id="XP_033376608.1">
    <property type="nucleotide sequence ID" value="XM_033521534.1"/>
</dbReference>
<reference evidence="1" key="1">
    <citation type="journal article" date="2020" name="Stud. Mycol.">
        <title>101 Dothideomycetes genomes: a test case for predicting lifestyles and emergence of pathogens.</title>
        <authorList>
            <person name="Haridas S."/>
            <person name="Albert R."/>
            <person name="Binder M."/>
            <person name="Bloem J."/>
            <person name="Labutti K."/>
            <person name="Salamov A."/>
            <person name="Andreopoulos B."/>
            <person name="Baker S."/>
            <person name="Barry K."/>
            <person name="Bills G."/>
            <person name="Bluhm B."/>
            <person name="Cannon C."/>
            <person name="Castanera R."/>
            <person name="Culley D."/>
            <person name="Daum C."/>
            <person name="Ezra D."/>
            <person name="Gonzalez J."/>
            <person name="Henrissat B."/>
            <person name="Kuo A."/>
            <person name="Liang C."/>
            <person name="Lipzen A."/>
            <person name="Lutzoni F."/>
            <person name="Magnuson J."/>
            <person name="Mondo S."/>
            <person name="Nolan M."/>
            <person name="Ohm R."/>
            <person name="Pangilinan J."/>
            <person name="Park H.-J."/>
            <person name="Ramirez L."/>
            <person name="Alfaro M."/>
            <person name="Sun H."/>
            <person name="Tritt A."/>
            <person name="Yoshinaga Y."/>
            <person name="Zwiers L.-H."/>
            <person name="Turgeon B."/>
            <person name="Goodwin S."/>
            <person name="Spatafora J."/>
            <person name="Crous P."/>
            <person name="Grigoriev I."/>
        </authorList>
    </citation>
    <scope>NUCLEOTIDE SEQUENCE</scope>
    <source>
        <strain evidence="1">CBS 175.79</strain>
    </source>
</reference>
<evidence type="ECO:0000313" key="2">
    <source>
        <dbReference type="Proteomes" id="UP000799778"/>
    </source>
</evidence>
<dbReference type="GeneID" id="54278931"/>
<keyword evidence="2" id="KW-1185">Reference proteome</keyword>
<dbReference type="EMBL" id="ML978100">
    <property type="protein sequence ID" value="KAF2008269.1"/>
    <property type="molecule type" value="Genomic_DNA"/>
</dbReference>
<dbReference type="Proteomes" id="UP000799778">
    <property type="component" value="Unassembled WGS sequence"/>
</dbReference>
<accession>A0A6A5X5P2</accession>
<dbReference type="AlphaFoldDB" id="A0A6A5X5P2"/>
<proteinExistence type="predicted"/>
<name>A0A6A5X5P2_9PLEO</name>
<organism evidence="1 2">
    <name type="scientific">Aaosphaeria arxii CBS 175.79</name>
    <dbReference type="NCBI Taxonomy" id="1450172"/>
    <lineage>
        <taxon>Eukaryota</taxon>
        <taxon>Fungi</taxon>
        <taxon>Dikarya</taxon>
        <taxon>Ascomycota</taxon>
        <taxon>Pezizomycotina</taxon>
        <taxon>Dothideomycetes</taxon>
        <taxon>Pleosporomycetidae</taxon>
        <taxon>Pleosporales</taxon>
        <taxon>Pleosporales incertae sedis</taxon>
        <taxon>Aaosphaeria</taxon>
    </lineage>
</organism>
<evidence type="ECO:0000313" key="1">
    <source>
        <dbReference type="EMBL" id="KAF2008269.1"/>
    </source>
</evidence>